<feature type="region of interest" description="Disordered" evidence="1">
    <location>
        <begin position="69"/>
        <end position="127"/>
    </location>
</feature>
<evidence type="ECO:0000256" key="1">
    <source>
        <dbReference type="SAM" id="MobiDB-lite"/>
    </source>
</evidence>
<evidence type="ECO:0000313" key="3">
    <source>
        <dbReference type="Proteomes" id="UP000281406"/>
    </source>
</evidence>
<name>A0A3N0ZAA1_ANAGA</name>
<gene>
    <name evidence="2" type="ORF">DPX16_4828</name>
</gene>
<dbReference type="AlphaFoldDB" id="A0A3N0ZAA1"/>
<accession>A0A3N0ZAA1</accession>
<dbReference type="OrthoDB" id="10684043at2759"/>
<evidence type="ECO:0000313" key="2">
    <source>
        <dbReference type="EMBL" id="ROL55360.1"/>
    </source>
</evidence>
<dbReference type="Proteomes" id="UP000281406">
    <property type="component" value="Unassembled WGS sequence"/>
</dbReference>
<reference evidence="2 3" key="1">
    <citation type="submission" date="2018-10" db="EMBL/GenBank/DDBJ databases">
        <title>Genome assembly for a Yunnan-Guizhou Plateau 3E fish, Anabarilius grahami (Regan), and its evolutionary and genetic applications.</title>
        <authorList>
            <person name="Jiang W."/>
        </authorList>
    </citation>
    <scope>NUCLEOTIDE SEQUENCE [LARGE SCALE GENOMIC DNA]</scope>
    <source>
        <strain evidence="2">AG-KIZ</strain>
        <tissue evidence="2">Muscle</tissue>
    </source>
</reference>
<comment type="caution">
    <text evidence="2">The sequence shown here is derived from an EMBL/GenBank/DDBJ whole genome shotgun (WGS) entry which is preliminary data.</text>
</comment>
<organism evidence="2 3">
    <name type="scientific">Anabarilius grahami</name>
    <name type="common">Kanglang fish</name>
    <name type="synonym">Barilius grahami</name>
    <dbReference type="NCBI Taxonomy" id="495550"/>
    <lineage>
        <taxon>Eukaryota</taxon>
        <taxon>Metazoa</taxon>
        <taxon>Chordata</taxon>
        <taxon>Craniata</taxon>
        <taxon>Vertebrata</taxon>
        <taxon>Euteleostomi</taxon>
        <taxon>Actinopterygii</taxon>
        <taxon>Neopterygii</taxon>
        <taxon>Teleostei</taxon>
        <taxon>Ostariophysi</taxon>
        <taxon>Cypriniformes</taxon>
        <taxon>Xenocyprididae</taxon>
        <taxon>Xenocypridinae</taxon>
        <taxon>Xenocypridinae incertae sedis</taxon>
        <taxon>Anabarilius</taxon>
    </lineage>
</organism>
<dbReference type="EMBL" id="RJVU01000976">
    <property type="protein sequence ID" value="ROL55360.1"/>
    <property type="molecule type" value="Genomic_DNA"/>
</dbReference>
<sequence>MGKVHHRGLGDLLYYSREFFLLTINDDTLRTLFRIGATFNHPIDLPDTSRLDWRETLIRCLESVASRSGIKSDPEQVSPSLSAEKSYRGNIQPPHRPPRHLRTGLEGNLNSVSGERSVPVRNQVGPSASFTTMERGEVIPSTCRLRLGSSHLQAPPKTLSLMAPPGSLVPPAPLGQSSYHFRHGLTGHPLHFVPPSLRLQQVPSSHRNCLSLTPPSSQPLGTMAPPTMLVATISPGSPAPAMSFSSLDHKFAPVDPPALSLLVIAQMFSGKPATSWLLPPSPPPWTVGSGKLWVCAIGTPPPSSSLNLRMTEYRTNPMGEWVKFITVALLDYSFLEPERYYV</sequence>
<proteinExistence type="predicted"/>
<keyword evidence="3" id="KW-1185">Reference proteome</keyword>
<protein>
    <submittedName>
        <fullName evidence="2">Uncharacterized protein</fullName>
    </submittedName>
</protein>